<keyword evidence="2" id="KW-1185">Reference proteome</keyword>
<dbReference type="EMBL" id="CYGX02000023">
    <property type="protein sequence ID" value="SIT39924.1"/>
    <property type="molecule type" value="Genomic_DNA"/>
</dbReference>
<dbReference type="RefSeq" id="WP_094779629.1">
    <property type="nucleotide sequence ID" value="NZ_CYGX02000023.1"/>
</dbReference>
<evidence type="ECO:0000313" key="2">
    <source>
        <dbReference type="Proteomes" id="UP000187012"/>
    </source>
</evidence>
<reference evidence="1 2" key="1">
    <citation type="submission" date="2016-12" db="EMBL/GenBank/DDBJ databases">
        <authorList>
            <person name="Song W.-J."/>
            <person name="Kurnit D.M."/>
        </authorList>
    </citation>
    <scope>NUCLEOTIDE SEQUENCE [LARGE SCALE GENOMIC DNA]</scope>
    <source>
        <strain evidence="1 2">STM7296</strain>
    </source>
</reference>
<dbReference type="STRING" id="1247936.BN2475_230059"/>
<sequence length="78" mass="8665">MKSRTPSDCAIVAIFQDKRNPQNAAQSAFPLDLTGILPLVWRRCRLLQGGLSGLRPALDKRCKFTRLSFSYHTISCGA</sequence>
<evidence type="ECO:0000313" key="1">
    <source>
        <dbReference type="EMBL" id="SIT39924.1"/>
    </source>
</evidence>
<dbReference type="AlphaFoldDB" id="A0A1N7RXZ8"/>
<dbReference type="OrthoDB" id="9114693at2"/>
<gene>
    <name evidence="1" type="ORF">BN2475_230059</name>
</gene>
<accession>A0A1N7RXZ8</accession>
<proteinExistence type="predicted"/>
<organism evidence="1 2">
    <name type="scientific">Paraburkholderia ribeironis</name>
    <dbReference type="NCBI Taxonomy" id="1247936"/>
    <lineage>
        <taxon>Bacteria</taxon>
        <taxon>Pseudomonadati</taxon>
        <taxon>Pseudomonadota</taxon>
        <taxon>Betaproteobacteria</taxon>
        <taxon>Burkholderiales</taxon>
        <taxon>Burkholderiaceae</taxon>
        <taxon>Paraburkholderia</taxon>
    </lineage>
</organism>
<name>A0A1N7RXZ8_9BURK</name>
<protein>
    <submittedName>
        <fullName evidence="1">Uncharacterized protein</fullName>
    </submittedName>
</protein>
<dbReference type="Proteomes" id="UP000187012">
    <property type="component" value="Unassembled WGS sequence"/>
</dbReference>